<accession>A0A412TPU8</accession>
<protein>
    <submittedName>
        <fullName evidence="1">6-bladed beta-propeller</fullName>
    </submittedName>
</protein>
<reference evidence="1 2" key="1">
    <citation type="submission" date="2018-08" db="EMBL/GenBank/DDBJ databases">
        <title>A genome reference for cultivated species of the human gut microbiota.</title>
        <authorList>
            <person name="Zou Y."/>
            <person name="Xue W."/>
            <person name="Luo G."/>
        </authorList>
    </citation>
    <scope>NUCLEOTIDE SEQUENCE [LARGE SCALE GENOMIC DNA]</scope>
    <source>
        <strain evidence="1 2">AF16-14</strain>
    </source>
</reference>
<dbReference type="AlphaFoldDB" id="A0A412TPU8"/>
<gene>
    <name evidence="1" type="ORF">DWW57_11545</name>
</gene>
<dbReference type="Pfam" id="PF17170">
    <property type="entry name" value="DUF5128"/>
    <property type="match status" value="1"/>
</dbReference>
<dbReference type="PROSITE" id="PS51257">
    <property type="entry name" value="PROKAR_LIPOPROTEIN"/>
    <property type="match status" value="1"/>
</dbReference>
<name>A0A412TPU8_9BACT</name>
<organism evidence="1 2">
    <name type="scientific">Odoribacter splanchnicus</name>
    <dbReference type="NCBI Taxonomy" id="28118"/>
    <lineage>
        <taxon>Bacteria</taxon>
        <taxon>Pseudomonadati</taxon>
        <taxon>Bacteroidota</taxon>
        <taxon>Bacteroidia</taxon>
        <taxon>Bacteroidales</taxon>
        <taxon>Odoribacteraceae</taxon>
        <taxon>Odoribacter</taxon>
    </lineage>
</organism>
<dbReference type="Proteomes" id="UP000284243">
    <property type="component" value="Unassembled WGS sequence"/>
</dbReference>
<dbReference type="EMBL" id="QRYC01000015">
    <property type="protein sequence ID" value="RGU55721.1"/>
    <property type="molecule type" value="Genomic_DNA"/>
</dbReference>
<evidence type="ECO:0000313" key="2">
    <source>
        <dbReference type="Proteomes" id="UP000284243"/>
    </source>
</evidence>
<sequence>MMKIFIGICFFILLSLVGCGDKKGKEVSEVPVIRLDPDHVDTLKVSDYFSHIDGFVLRDSIFYNIQGFQEFPDKYIMVAADNADLIRRKRRIYVFDKEGDFQQTLGAVGRGPGEHLGVHNGLQLTDDSVLHVLDNTKYLRYSLNGEVLHEELWLPASVRLRSAGTPIYVWRDSLIVLSTSDARSGSRKMIRWHKRGADTTHIFDIYSLKNQRIIHSFFPRKEYADLILCNALYEYKDTLCFYYDKDRIIYQLSTDRAEVRYRLDKGKYDRLQTREEFMQVQGKEVPYRRIDFEHCNETDKYVIGSYYFKGKFYIFIYDKETEITKNYRWVNNDLLGTGTEGGIRWFNWNYGLCFKQDYLWMIAIDWIKVMGIVKERSTAEEWERYCEEHPDFIRYYNELLRDREDEEGWDTEVGSKLFILKYYFK</sequence>
<comment type="caution">
    <text evidence="1">The sequence shown here is derived from an EMBL/GenBank/DDBJ whole genome shotgun (WGS) entry which is preliminary data.</text>
</comment>
<proteinExistence type="predicted"/>
<evidence type="ECO:0000313" key="1">
    <source>
        <dbReference type="EMBL" id="RGU55721.1"/>
    </source>
</evidence>